<organism evidence="1 2">
    <name type="scientific">Sphaeroforma arctica JP610</name>
    <dbReference type="NCBI Taxonomy" id="667725"/>
    <lineage>
        <taxon>Eukaryota</taxon>
        <taxon>Ichthyosporea</taxon>
        <taxon>Ichthyophonida</taxon>
        <taxon>Sphaeroforma</taxon>
    </lineage>
</organism>
<dbReference type="RefSeq" id="XP_014148175.1">
    <property type="nucleotide sequence ID" value="XM_014292700.1"/>
</dbReference>
<dbReference type="AlphaFoldDB" id="A0A0L0FDY1"/>
<dbReference type="GeneID" id="25913678"/>
<dbReference type="EMBL" id="KQ244571">
    <property type="protein sequence ID" value="KNC74273.1"/>
    <property type="molecule type" value="Genomic_DNA"/>
</dbReference>
<evidence type="ECO:0000313" key="2">
    <source>
        <dbReference type="Proteomes" id="UP000054560"/>
    </source>
</evidence>
<gene>
    <name evidence="1" type="ORF">SARC_13174</name>
</gene>
<keyword evidence="2" id="KW-1185">Reference proteome</keyword>
<dbReference type="Proteomes" id="UP000054560">
    <property type="component" value="Unassembled WGS sequence"/>
</dbReference>
<accession>A0A0L0FDY1</accession>
<feature type="non-terminal residue" evidence="1">
    <location>
        <position position="132"/>
    </location>
</feature>
<protein>
    <submittedName>
        <fullName evidence="1">Uncharacterized protein</fullName>
    </submittedName>
</protein>
<sequence length="132" mass="15355">MDLLISSGLATYYHIDQLISSGLATYHQMDLLISSGLGVCMRASECLSICIGMMDETDNSGRLVKRSDTKLGKAHVTLQLSDLDHTIEKYYKLEHRKGRVFDFELERCSRAHKKFCIRNIYWRLLDEFRVRY</sequence>
<reference evidence="1 2" key="1">
    <citation type="submission" date="2011-02" db="EMBL/GenBank/DDBJ databases">
        <title>The Genome Sequence of Sphaeroforma arctica JP610.</title>
        <authorList>
            <consortium name="The Broad Institute Genome Sequencing Platform"/>
            <person name="Russ C."/>
            <person name="Cuomo C."/>
            <person name="Young S.K."/>
            <person name="Zeng Q."/>
            <person name="Gargeya S."/>
            <person name="Alvarado L."/>
            <person name="Berlin A."/>
            <person name="Chapman S.B."/>
            <person name="Chen Z."/>
            <person name="Freedman E."/>
            <person name="Gellesch M."/>
            <person name="Goldberg J."/>
            <person name="Griggs A."/>
            <person name="Gujja S."/>
            <person name="Heilman E."/>
            <person name="Heiman D."/>
            <person name="Howarth C."/>
            <person name="Mehta T."/>
            <person name="Neiman D."/>
            <person name="Pearson M."/>
            <person name="Roberts A."/>
            <person name="Saif S."/>
            <person name="Shea T."/>
            <person name="Shenoy N."/>
            <person name="Sisk P."/>
            <person name="Stolte C."/>
            <person name="Sykes S."/>
            <person name="White J."/>
            <person name="Yandava C."/>
            <person name="Burger G."/>
            <person name="Gray M.W."/>
            <person name="Holland P.W.H."/>
            <person name="King N."/>
            <person name="Lang F.B.F."/>
            <person name="Roger A.J."/>
            <person name="Ruiz-Trillo I."/>
            <person name="Haas B."/>
            <person name="Nusbaum C."/>
            <person name="Birren B."/>
        </authorList>
    </citation>
    <scope>NUCLEOTIDE SEQUENCE [LARGE SCALE GENOMIC DNA]</scope>
    <source>
        <strain evidence="1 2">JP610</strain>
    </source>
</reference>
<proteinExistence type="predicted"/>
<evidence type="ECO:0000313" key="1">
    <source>
        <dbReference type="EMBL" id="KNC74273.1"/>
    </source>
</evidence>
<name>A0A0L0FDY1_9EUKA</name>